<dbReference type="PANTHER" id="PTHR32243">
    <property type="entry name" value="MALTOSE TRANSPORT SYSTEM PERMEASE-RELATED"/>
    <property type="match status" value="1"/>
</dbReference>
<comment type="subcellular location">
    <subcellularLocation>
        <location evidence="1">Cell membrane</location>
        <topology evidence="1">Multi-pass membrane protein</topology>
    </subcellularLocation>
</comment>
<evidence type="ECO:0000313" key="9">
    <source>
        <dbReference type="EMBL" id="KGA14636.1"/>
    </source>
</evidence>
<dbReference type="SUPFAM" id="SSF161098">
    <property type="entry name" value="MetI-like"/>
    <property type="match status" value="1"/>
</dbReference>
<protein>
    <recommendedName>
        <fullName evidence="8">ABC transmembrane type-1 domain-containing protein</fullName>
    </recommendedName>
</protein>
<feature type="transmembrane region" description="Helical" evidence="7">
    <location>
        <begin position="240"/>
        <end position="263"/>
    </location>
</feature>
<dbReference type="InterPro" id="IPR035906">
    <property type="entry name" value="MetI-like_sf"/>
</dbReference>
<evidence type="ECO:0000256" key="1">
    <source>
        <dbReference type="ARBA" id="ARBA00004651"/>
    </source>
</evidence>
<dbReference type="Gene3D" id="1.10.3720.10">
    <property type="entry name" value="MetI-like"/>
    <property type="match status" value="1"/>
</dbReference>
<feature type="transmembrane region" description="Helical" evidence="7">
    <location>
        <begin position="7"/>
        <end position="29"/>
    </location>
</feature>
<dbReference type="PROSITE" id="PS50928">
    <property type="entry name" value="ABC_TM1"/>
    <property type="match status" value="1"/>
</dbReference>
<dbReference type="GO" id="GO:0005886">
    <property type="term" value="C:plasma membrane"/>
    <property type="evidence" value="ECO:0007669"/>
    <property type="project" value="UniProtKB-SubCell"/>
</dbReference>
<evidence type="ECO:0000256" key="3">
    <source>
        <dbReference type="ARBA" id="ARBA00022475"/>
    </source>
</evidence>
<evidence type="ECO:0000256" key="7">
    <source>
        <dbReference type="SAM" id="Phobius"/>
    </source>
</evidence>
<keyword evidence="4 7" id="KW-0812">Transmembrane</keyword>
<comment type="caution">
    <text evidence="9">The sequence shown here is derived from an EMBL/GenBank/DDBJ whole genome shotgun (WGS) entry which is preliminary data.</text>
</comment>
<dbReference type="Pfam" id="PF00528">
    <property type="entry name" value="BPD_transp_1"/>
    <property type="match status" value="1"/>
</dbReference>
<dbReference type="InterPro" id="IPR000515">
    <property type="entry name" value="MetI-like"/>
</dbReference>
<keyword evidence="2" id="KW-0813">Transport</keyword>
<reference evidence="9" key="1">
    <citation type="submission" date="2014-06" db="EMBL/GenBank/DDBJ databases">
        <title>Key roles for freshwater Actinobacteria revealed by deep metagenomic sequencing.</title>
        <authorList>
            <person name="Ghai R."/>
            <person name="Mizuno C.M."/>
            <person name="Picazo A."/>
            <person name="Camacho A."/>
            <person name="Rodriguez-Valera F."/>
        </authorList>
    </citation>
    <scope>NUCLEOTIDE SEQUENCE</scope>
</reference>
<feature type="transmembrane region" description="Helical" evidence="7">
    <location>
        <begin position="199"/>
        <end position="220"/>
    </location>
</feature>
<dbReference type="CDD" id="cd06261">
    <property type="entry name" value="TM_PBP2"/>
    <property type="match status" value="1"/>
</dbReference>
<feature type="transmembrane region" description="Helical" evidence="7">
    <location>
        <begin position="111"/>
        <end position="136"/>
    </location>
</feature>
<evidence type="ECO:0000256" key="5">
    <source>
        <dbReference type="ARBA" id="ARBA00022989"/>
    </source>
</evidence>
<keyword evidence="5 7" id="KW-1133">Transmembrane helix</keyword>
<dbReference type="PANTHER" id="PTHR32243:SF18">
    <property type="entry name" value="INNER MEMBRANE ABC TRANSPORTER PERMEASE PROTEIN YCJP"/>
    <property type="match status" value="1"/>
</dbReference>
<sequence length="277" mass="30982">MIKRTFLTNLIIYLCSALLVIFILSPLYLVAVTSLQLEKDIRSPNLNLIPQYLDFRHYIAIFKPDHIVPVLPAMRNSLIVSTLAALISVLIATPAAYALNRMYFPKSKVILRILISIYILPTLLFIIPLYIAWVNLGLFDTYIGLLILYTTFMLPFTVWVLGSFVKSIPIEIEEAAKIDGATTTQLLTKIMIPLLRPGLFACLIFGFVLSWVEFATPLIFTSEIKMITVSLGLYRSTVDIQIGQLAAAAAIITLPVILITLILQKQIQQVILTGADR</sequence>
<dbReference type="InterPro" id="IPR050901">
    <property type="entry name" value="BP-dep_ABC_trans_perm"/>
</dbReference>
<feature type="transmembrane region" description="Helical" evidence="7">
    <location>
        <begin position="142"/>
        <end position="162"/>
    </location>
</feature>
<dbReference type="EMBL" id="JNSL01000141">
    <property type="protein sequence ID" value="KGA14636.1"/>
    <property type="molecule type" value="Genomic_DNA"/>
</dbReference>
<evidence type="ECO:0000256" key="6">
    <source>
        <dbReference type="ARBA" id="ARBA00023136"/>
    </source>
</evidence>
<evidence type="ECO:0000256" key="2">
    <source>
        <dbReference type="ARBA" id="ARBA00022448"/>
    </source>
</evidence>
<proteinExistence type="predicted"/>
<accession>A0A094QJN5</accession>
<keyword evidence="6 7" id="KW-0472">Membrane</keyword>
<evidence type="ECO:0000259" key="8">
    <source>
        <dbReference type="PROSITE" id="PS50928"/>
    </source>
</evidence>
<dbReference type="GO" id="GO:0055085">
    <property type="term" value="P:transmembrane transport"/>
    <property type="evidence" value="ECO:0007669"/>
    <property type="project" value="InterPro"/>
</dbReference>
<organism evidence="9">
    <name type="scientific">freshwater metagenome</name>
    <dbReference type="NCBI Taxonomy" id="449393"/>
    <lineage>
        <taxon>unclassified sequences</taxon>
        <taxon>metagenomes</taxon>
        <taxon>ecological metagenomes</taxon>
    </lineage>
</organism>
<gene>
    <name evidence="9" type="ORF">GM51_16810</name>
</gene>
<feature type="domain" description="ABC transmembrane type-1" evidence="8">
    <location>
        <begin position="74"/>
        <end position="263"/>
    </location>
</feature>
<evidence type="ECO:0000256" key="4">
    <source>
        <dbReference type="ARBA" id="ARBA00022692"/>
    </source>
</evidence>
<feature type="transmembrane region" description="Helical" evidence="7">
    <location>
        <begin position="78"/>
        <end position="99"/>
    </location>
</feature>
<dbReference type="AlphaFoldDB" id="A0A094QJN5"/>
<keyword evidence="3" id="KW-1003">Cell membrane</keyword>
<name>A0A094QJN5_9ZZZZ</name>